<dbReference type="InterPro" id="IPR016186">
    <property type="entry name" value="C-type_lectin-like/link_sf"/>
</dbReference>
<dbReference type="SMART" id="SM00034">
    <property type="entry name" value="CLECT"/>
    <property type="match status" value="1"/>
</dbReference>
<dbReference type="SUPFAM" id="SSF56436">
    <property type="entry name" value="C-type lectin-like"/>
    <property type="match status" value="1"/>
</dbReference>
<dbReference type="InterPro" id="IPR016187">
    <property type="entry name" value="CTDL_fold"/>
</dbReference>
<protein>
    <recommendedName>
        <fullName evidence="2">C-type lectin domain-containing protein</fullName>
    </recommendedName>
</protein>
<keyword evidence="4" id="KW-1185">Reference proteome</keyword>
<organism evidence="3 4">
    <name type="scientific">Stegodyphus mimosarum</name>
    <name type="common">African social velvet spider</name>
    <dbReference type="NCBI Taxonomy" id="407821"/>
    <lineage>
        <taxon>Eukaryota</taxon>
        <taxon>Metazoa</taxon>
        <taxon>Ecdysozoa</taxon>
        <taxon>Arthropoda</taxon>
        <taxon>Chelicerata</taxon>
        <taxon>Arachnida</taxon>
        <taxon>Araneae</taxon>
        <taxon>Araneomorphae</taxon>
        <taxon>Entelegynae</taxon>
        <taxon>Eresoidea</taxon>
        <taxon>Eresidae</taxon>
        <taxon>Stegodyphus</taxon>
    </lineage>
</organism>
<evidence type="ECO:0000256" key="1">
    <source>
        <dbReference type="SAM" id="SignalP"/>
    </source>
</evidence>
<feature type="signal peptide" evidence="1">
    <location>
        <begin position="1"/>
        <end position="23"/>
    </location>
</feature>
<dbReference type="Proteomes" id="UP000054359">
    <property type="component" value="Unassembled WGS sequence"/>
</dbReference>
<dbReference type="PROSITE" id="PS50041">
    <property type="entry name" value="C_TYPE_LECTIN_2"/>
    <property type="match status" value="1"/>
</dbReference>
<evidence type="ECO:0000313" key="4">
    <source>
        <dbReference type="Proteomes" id="UP000054359"/>
    </source>
</evidence>
<dbReference type="InterPro" id="IPR001304">
    <property type="entry name" value="C-type_lectin-like"/>
</dbReference>
<proteinExistence type="predicted"/>
<keyword evidence="1" id="KW-0732">Signal</keyword>
<dbReference type="OrthoDB" id="6410186at2759"/>
<feature type="domain" description="C-type lectin" evidence="2">
    <location>
        <begin position="33"/>
        <end position="146"/>
    </location>
</feature>
<sequence length="306" mass="34526">MHLQNFRLAILLICIYVPLFIEGGCPSDFPIRVGTKCYRFQTDIYPNKDAKDTCQKLGGKMAVIEKTEVPKKIQDAIMSFASEKLSSSYFWIGLEMKDLSRTKALEDRDWTFHYDKEKIMQKNYKYWAEPPTDGSLTCAGVNSSWNFNIQAVDCGGPRIPVICMRKPDSDCKHDLKPYFEYGSYCIAAINGALEYNKIEGACHPDKVAPIKDDDMKKYVKLAARNSFLGGAVYIDFWDYGNSNFFSDGAVAAPKELWDEGEPREGYKCSGLGITSEGTLKLRTMSCDFYATSLCELISASDDKEED</sequence>
<dbReference type="Gene3D" id="3.10.100.10">
    <property type="entry name" value="Mannose-Binding Protein A, subunit A"/>
    <property type="match status" value="1"/>
</dbReference>
<feature type="chain" id="PRO_5001830221" description="C-type lectin domain-containing protein" evidence="1">
    <location>
        <begin position="24"/>
        <end position="306"/>
    </location>
</feature>
<evidence type="ECO:0000313" key="3">
    <source>
        <dbReference type="EMBL" id="KFM72888.1"/>
    </source>
</evidence>
<dbReference type="OMA" id="VEHAYIK"/>
<dbReference type="CDD" id="cd00037">
    <property type="entry name" value="CLECT"/>
    <property type="match status" value="1"/>
</dbReference>
<reference evidence="3 4" key="1">
    <citation type="submission" date="2013-11" db="EMBL/GenBank/DDBJ databases">
        <title>Genome sequencing of Stegodyphus mimosarum.</title>
        <authorList>
            <person name="Bechsgaard J."/>
        </authorList>
    </citation>
    <scope>NUCLEOTIDE SEQUENCE [LARGE SCALE GENOMIC DNA]</scope>
</reference>
<name>A0A087U699_STEMI</name>
<feature type="non-terminal residue" evidence="3">
    <location>
        <position position="306"/>
    </location>
</feature>
<dbReference type="AlphaFoldDB" id="A0A087U699"/>
<gene>
    <name evidence="3" type="ORF">X975_18636</name>
</gene>
<accession>A0A087U699</accession>
<dbReference type="EMBL" id="KK118399">
    <property type="protein sequence ID" value="KFM72888.1"/>
    <property type="molecule type" value="Genomic_DNA"/>
</dbReference>
<evidence type="ECO:0000259" key="2">
    <source>
        <dbReference type="PROSITE" id="PS50041"/>
    </source>
</evidence>
<dbReference type="Pfam" id="PF00059">
    <property type="entry name" value="Lectin_C"/>
    <property type="match status" value="1"/>
</dbReference>